<dbReference type="EC" id="3.2.1.26" evidence="2"/>
<dbReference type="InterPro" id="IPR013148">
    <property type="entry name" value="Glyco_hydro_32_N"/>
</dbReference>
<dbReference type="GO" id="GO:0004564">
    <property type="term" value="F:beta-fructofuranosidase activity"/>
    <property type="evidence" value="ECO:0007669"/>
    <property type="project" value="UniProtKB-EC"/>
</dbReference>
<organism evidence="6 7">
    <name type="scientific">Rhizobium giardinii</name>
    <dbReference type="NCBI Taxonomy" id="56731"/>
    <lineage>
        <taxon>Bacteria</taxon>
        <taxon>Pseudomonadati</taxon>
        <taxon>Pseudomonadota</taxon>
        <taxon>Alphaproteobacteria</taxon>
        <taxon>Hyphomicrobiales</taxon>
        <taxon>Rhizobiaceae</taxon>
        <taxon>Rhizobium/Agrobacterium group</taxon>
        <taxon>Rhizobium</taxon>
    </lineage>
</organism>
<dbReference type="SUPFAM" id="SSF75005">
    <property type="entry name" value="Arabinanase/levansucrase/invertase"/>
    <property type="match status" value="1"/>
</dbReference>
<evidence type="ECO:0000256" key="3">
    <source>
        <dbReference type="ARBA" id="ARBA00022801"/>
    </source>
</evidence>
<evidence type="ECO:0000256" key="1">
    <source>
        <dbReference type="ARBA" id="ARBA00009902"/>
    </source>
</evidence>
<dbReference type="InterPro" id="IPR023296">
    <property type="entry name" value="Glyco_hydro_beta-prop_sf"/>
</dbReference>
<dbReference type="InterPro" id="IPR013320">
    <property type="entry name" value="ConA-like_dom_sf"/>
</dbReference>
<accession>A0A7W8UAY8</accession>
<dbReference type="GO" id="GO:0005975">
    <property type="term" value="P:carbohydrate metabolic process"/>
    <property type="evidence" value="ECO:0007669"/>
    <property type="project" value="InterPro"/>
</dbReference>
<dbReference type="AlphaFoldDB" id="A0A7W8UAY8"/>
<name>A0A7W8UAY8_9HYPH</name>
<evidence type="ECO:0000259" key="5">
    <source>
        <dbReference type="Pfam" id="PF00251"/>
    </source>
</evidence>
<dbReference type="InterPro" id="IPR001362">
    <property type="entry name" value="Glyco_hydro_32"/>
</dbReference>
<dbReference type="Gene3D" id="2.115.10.20">
    <property type="entry name" value="Glycosyl hydrolase domain, family 43"/>
    <property type="match status" value="1"/>
</dbReference>
<dbReference type="Proteomes" id="UP000585507">
    <property type="component" value="Unassembled WGS sequence"/>
</dbReference>
<dbReference type="InterPro" id="IPR051214">
    <property type="entry name" value="GH32_Enzymes"/>
</dbReference>
<evidence type="ECO:0000256" key="2">
    <source>
        <dbReference type="ARBA" id="ARBA00012758"/>
    </source>
</evidence>
<sequence length="570" mass="65001">MTNQMERENGPWMKQNLFLPSGYCLEFWAAGDGFFRFNIDGKTVWEARSFPIHPEFFKYHHREACEVTIVTNAPDAVLWAYGYQPQTVNETGVTVFDFSEKGILQRTGAEIEDWLRSDPDRPVLHFSPIRHWMNDPVGLCKIGKLWHLFFQFHPSGSEWGPMHWGHATSHDLVDWLHMPVFLHPEQNLWRLGATGGAFSGNAFRDRDGSLMFFYTERLPAYDLFKGYREIQKIARPDRRMIKAEGIVTVLEQRPDGVEHDFRDPKVWWDDAANGYRMILGASIEGDPAVLLFGSGDCLEWQYLGPLYRAPVNFRQEGARAVECPDFFQLEDKWVLVMGFVGHVEPRTRRHNLLYALIGEFIEDCFVPDTPELQLLDFGTDYYAMQSFDAGGRQIAFAWLFNWEYRKPEGSSYSGEMSLPRVLSLSKDKNKLLMLPVIEVDEHYAADPVIESDQSGQYSLPKAPIEIRLTGPLEGSKLVATKDGELAFEVSVADGILSVRLAQDDGSIHYVAELGEAKDLRLFHDFGIVEVFADGGAVCGTRRGYVNIDPDHLEISTTASTQVLEKRSRKH</sequence>
<reference evidence="6 7" key="1">
    <citation type="submission" date="2020-08" db="EMBL/GenBank/DDBJ databases">
        <title>Genomic Encyclopedia of Type Strains, Phase IV (KMG-V): Genome sequencing to study the core and pangenomes of soil and plant-associated prokaryotes.</title>
        <authorList>
            <person name="Whitman W."/>
        </authorList>
    </citation>
    <scope>NUCLEOTIDE SEQUENCE [LARGE SCALE GENOMIC DNA]</scope>
    <source>
        <strain evidence="6 7">SEMIA 4084</strain>
    </source>
</reference>
<evidence type="ECO:0000313" key="6">
    <source>
        <dbReference type="EMBL" id="MBB5535883.1"/>
    </source>
</evidence>
<dbReference type="PANTHER" id="PTHR43101:SF1">
    <property type="entry name" value="BETA-FRUCTOSIDASE"/>
    <property type="match status" value="1"/>
</dbReference>
<comment type="similarity">
    <text evidence="1">Belongs to the glycosyl hydrolase 32 family.</text>
</comment>
<keyword evidence="4 6" id="KW-0326">Glycosidase</keyword>
<dbReference type="SUPFAM" id="SSF49899">
    <property type="entry name" value="Concanavalin A-like lectins/glucanases"/>
    <property type="match status" value="1"/>
</dbReference>
<proteinExistence type="inferred from homology"/>
<gene>
    <name evidence="6" type="ORF">GGD55_002587</name>
</gene>
<dbReference type="SMART" id="SM00640">
    <property type="entry name" value="Glyco_32"/>
    <property type="match status" value="1"/>
</dbReference>
<evidence type="ECO:0000256" key="4">
    <source>
        <dbReference type="ARBA" id="ARBA00023295"/>
    </source>
</evidence>
<dbReference type="Pfam" id="PF00251">
    <property type="entry name" value="Glyco_hydro_32N"/>
    <property type="match status" value="1"/>
</dbReference>
<dbReference type="PANTHER" id="PTHR43101">
    <property type="entry name" value="BETA-FRUCTOSIDASE"/>
    <property type="match status" value="1"/>
</dbReference>
<dbReference type="EMBL" id="JACHBK010000005">
    <property type="protein sequence ID" value="MBB5535883.1"/>
    <property type="molecule type" value="Genomic_DNA"/>
</dbReference>
<evidence type="ECO:0000313" key="7">
    <source>
        <dbReference type="Proteomes" id="UP000585507"/>
    </source>
</evidence>
<keyword evidence="3 6" id="KW-0378">Hydrolase</keyword>
<comment type="caution">
    <text evidence="6">The sequence shown here is derived from an EMBL/GenBank/DDBJ whole genome shotgun (WGS) entry which is preliminary data.</text>
</comment>
<protein>
    <recommendedName>
        <fullName evidence="2">beta-fructofuranosidase</fullName>
        <ecNumber evidence="2">3.2.1.26</ecNumber>
    </recommendedName>
</protein>
<feature type="domain" description="Glycosyl hydrolase family 32 N-terminal" evidence="5">
    <location>
        <begin position="125"/>
        <end position="435"/>
    </location>
</feature>
<keyword evidence="7" id="KW-1185">Reference proteome</keyword>